<sequence length="161" mass="17769">MLSPSSITNTPPKGISGLCFAIRKTASINTNSLQLTIVYSSITRNLKFANTCITFHFSLSATNWIFSRVISSFLNITGISNPLLRVENTLSGYIKEEPPGFLHAHMRLSFAELDLQHRSMSADPESIKPWSLRTAISSLTIVVFPAPGRPPRWNTDIPPPA</sequence>
<proteinExistence type="predicted"/>
<dbReference type="EMBL" id="MF768985">
    <property type="protein sequence ID" value="ATU83500.1"/>
    <property type="molecule type" value="Genomic_DNA"/>
</dbReference>
<organism evidence="1">
    <name type="scientific">White spot syndrome virus</name>
    <dbReference type="NCBI Taxonomy" id="342409"/>
    <lineage>
        <taxon>Viruses</taxon>
        <taxon>Viruses incertae sedis</taxon>
        <taxon>Naldaviricetes</taxon>
        <taxon>Nimaviridae</taxon>
        <taxon>Whispovirus</taxon>
    </lineage>
</organism>
<protein>
    <submittedName>
        <fullName evidence="1">ORF32</fullName>
    </submittedName>
</protein>
<evidence type="ECO:0000313" key="1">
    <source>
        <dbReference type="EMBL" id="ATU83500.1"/>
    </source>
</evidence>
<name>A0A2D3I526_9VIRU</name>
<dbReference type="Proteomes" id="UP000267516">
    <property type="component" value="Segment"/>
</dbReference>
<accession>A0A2D3I526</accession>
<reference evidence="1" key="1">
    <citation type="journal article" date="2018" name="Aquaculture">
        <title>Complete genome sequence of a white spot syndrome virus associated with a disease incursion in Australia.</title>
        <authorList>
            <person name="Oakey J."/>
            <person name="Smith C.S."/>
        </authorList>
    </citation>
    <scope>NUCLEOTIDE SEQUENCE [LARGE SCALE GENOMIC DNA]</scope>
    <source>
        <strain evidence="1">WSSV-AU</strain>
    </source>
</reference>